<dbReference type="Proteomes" id="UP000245647">
    <property type="component" value="Unassembled WGS sequence"/>
</dbReference>
<protein>
    <submittedName>
        <fullName evidence="4">Collagenase-like protease</fullName>
    </submittedName>
</protein>
<name>A0A2U2PMK2_9SPHI</name>
<dbReference type="InterPro" id="IPR051454">
    <property type="entry name" value="RNA/ubiquinone_mod_enzymes"/>
</dbReference>
<reference evidence="4 5" key="1">
    <citation type="submission" date="2018-04" db="EMBL/GenBank/DDBJ databases">
        <title>Pedobacter chongqingensis sp. nov., isolated from a rottenly hemp rope.</title>
        <authorList>
            <person name="Cai Y."/>
        </authorList>
    </citation>
    <scope>NUCLEOTIDE SEQUENCE [LARGE SCALE GENOMIC DNA]</scope>
    <source>
        <strain evidence="4 5">FJ4-8</strain>
    </source>
</reference>
<dbReference type="InterPro" id="IPR001539">
    <property type="entry name" value="Peptidase_U32"/>
</dbReference>
<dbReference type="GO" id="GO:0006508">
    <property type="term" value="P:proteolysis"/>
    <property type="evidence" value="ECO:0007669"/>
    <property type="project" value="UniProtKB-KW"/>
</dbReference>
<keyword evidence="2" id="KW-0378">Hydrolase</keyword>
<dbReference type="PROSITE" id="PS01276">
    <property type="entry name" value="PEPTIDASE_U32"/>
    <property type="match status" value="1"/>
</dbReference>
<dbReference type="Pfam" id="PF01136">
    <property type="entry name" value="Peptidase_U32"/>
    <property type="match status" value="1"/>
</dbReference>
<organism evidence="4 5">
    <name type="scientific">Pararcticibacter amylolyticus</name>
    <dbReference type="NCBI Taxonomy" id="2173175"/>
    <lineage>
        <taxon>Bacteria</taxon>
        <taxon>Pseudomonadati</taxon>
        <taxon>Bacteroidota</taxon>
        <taxon>Sphingobacteriia</taxon>
        <taxon>Sphingobacteriales</taxon>
        <taxon>Sphingobacteriaceae</taxon>
        <taxon>Pararcticibacter</taxon>
    </lineage>
</organism>
<dbReference type="AlphaFoldDB" id="A0A2U2PMK2"/>
<evidence type="ECO:0000256" key="3">
    <source>
        <dbReference type="ARBA" id="ARBA00038374"/>
    </source>
</evidence>
<dbReference type="OrthoDB" id="9807498at2"/>
<evidence type="ECO:0000313" key="4">
    <source>
        <dbReference type="EMBL" id="PWG82502.1"/>
    </source>
</evidence>
<dbReference type="PANTHER" id="PTHR30217">
    <property type="entry name" value="PEPTIDASE U32 FAMILY"/>
    <property type="match status" value="1"/>
</dbReference>
<keyword evidence="5" id="KW-1185">Reference proteome</keyword>
<accession>A0A2U2PMK2</accession>
<gene>
    <name evidence="4" type="ORF">DDR33_01145</name>
</gene>
<keyword evidence="1 4" id="KW-0645">Protease</keyword>
<comment type="similarity">
    <text evidence="3">Belongs to the peptidase U32 family.</text>
</comment>
<dbReference type="RefSeq" id="WP_109413921.1">
    <property type="nucleotide sequence ID" value="NZ_QEAS01000001.1"/>
</dbReference>
<sequence length="412" mass="45833">MQDNKIELLAPAGSFESLMAAIKAGADSVYFGIEQLNMRARSSNNFTIDDLAQITSICRQHNIKSYLTLNTILYDHDISLMKSIVDAGKAYGVDAIIASDFAAIHYARKAGVNVHISTQANVTNIETIEFFAEYGDVMVMARELSLMQVAAITREIKRRNITGPSGKIVELEIFGHGALCMAVSGKCYMSLHSDFASANRGACIQNCRRSYIVTDKEQGVEFEIDNEYIMSAKDLCTIDFLDKIIDAGVKVLKIEGRGRSADYVYTVIKSYREAIDSYYAGDYTDSKIEDWKARLATVFNRGFWEGYYLGRKIGEWSNAYGSKATKKKVYLGKGVKYFDNAGTGEFRMESQSLDIGDEILITGPTTGVVQTVVNELRVNDRATGRVKKGDVFSMPLREKVRASDKLYKLVDA</sequence>
<evidence type="ECO:0000256" key="2">
    <source>
        <dbReference type="ARBA" id="ARBA00022801"/>
    </source>
</evidence>
<evidence type="ECO:0000256" key="1">
    <source>
        <dbReference type="ARBA" id="ARBA00022670"/>
    </source>
</evidence>
<dbReference type="GO" id="GO:0008233">
    <property type="term" value="F:peptidase activity"/>
    <property type="evidence" value="ECO:0007669"/>
    <property type="project" value="UniProtKB-KW"/>
</dbReference>
<dbReference type="PANTHER" id="PTHR30217:SF6">
    <property type="entry name" value="TRNA HYDROXYLATION PROTEIN P"/>
    <property type="match status" value="1"/>
</dbReference>
<dbReference type="EMBL" id="QEAS01000001">
    <property type="protein sequence ID" value="PWG82502.1"/>
    <property type="molecule type" value="Genomic_DNA"/>
</dbReference>
<evidence type="ECO:0000313" key="5">
    <source>
        <dbReference type="Proteomes" id="UP000245647"/>
    </source>
</evidence>
<comment type="caution">
    <text evidence="4">The sequence shown here is derived from an EMBL/GenBank/DDBJ whole genome shotgun (WGS) entry which is preliminary data.</text>
</comment>
<proteinExistence type="inferred from homology"/>